<organism evidence="2">
    <name type="scientific">Candidatus Methanogaster sp. ANME-2c ERB4</name>
    <dbReference type="NCBI Taxonomy" id="2759911"/>
    <lineage>
        <taxon>Archaea</taxon>
        <taxon>Methanobacteriati</taxon>
        <taxon>Methanobacteriota</taxon>
        <taxon>Stenosarchaea group</taxon>
        <taxon>Methanomicrobia</taxon>
        <taxon>Methanosarcinales</taxon>
        <taxon>ANME-2 cluster</taxon>
        <taxon>Candidatus Methanogasteraceae</taxon>
        <taxon>Candidatus Methanogaster</taxon>
    </lineage>
</organism>
<gene>
    <name evidence="2" type="ORF">AHFDIGBM_00009</name>
</gene>
<feature type="region of interest" description="Disordered" evidence="1">
    <location>
        <begin position="15"/>
        <end position="37"/>
    </location>
</feature>
<evidence type="ECO:0000313" key="2">
    <source>
        <dbReference type="EMBL" id="QNO41742.1"/>
    </source>
</evidence>
<reference evidence="2" key="1">
    <citation type="submission" date="2020-06" db="EMBL/GenBank/DDBJ databases">
        <title>Unique genomic features of the anaerobic methanotrophic archaea.</title>
        <authorList>
            <person name="Chadwick G.L."/>
            <person name="Skennerton C.T."/>
            <person name="Laso-Perez R."/>
            <person name="Leu A.O."/>
            <person name="Speth D.R."/>
            <person name="Yu H."/>
            <person name="Morgan-Lang C."/>
            <person name="Hatzenpichler R."/>
            <person name="Goudeau D."/>
            <person name="Malmstrom R."/>
            <person name="Brazelton W.J."/>
            <person name="Woyke T."/>
            <person name="Hallam S.J."/>
            <person name="Tyson G.W."/>
            <person name="Wegener G."/>
            <person name="Boetius A."/>
            <person name="Orphan V."/>
        </authorList>
    </citation>
    <scope>NUCLEOTIDE SEQUENCE</scope>
</reference>
<dbReference type="AlphaFoldDB" id="A0A7G9Y158"/>
<sequence length="160" mass="18770">MKMSWIDYLMKRRSSPPDYHRRIKTNAKSGTKHEQKELTVEGGRGHTFSIALRKNRLDPFDFSVILRYKDDSTGLWYNLARYNGRSHKHTNKLEGTSFRDFHIHKATQRYQENGLRIESFAEVTNRYNSFADAVDAFIEDFNFIVEGLESTKLLREFGVG</sequence>
<dbReference type="EMBL" id="MT630664">
    <property type="protein sequence ID" value="QNO41742.1"/>
    <property type="molecule type" value="Genomic_DNA"/>
</dbReference>
<protein>
    <submittedName>
        <fullName evidence="2">Uncharacterized protein</fullName>
    </submittedName>
</protein>
<accession>A0A7G9Y158</accession>
<proteinExistence type="predicted"/>
<name>A0A7G9Y158_9EURY</name>
<evidence type="ECO:0000256" key="1">
    <source>
        <dbReference type="SAM" id="MobiDB-lite"/>
    </source>
</evidence>